<reference evidence="3" key="1">
    <citation type="submission" date="2020-07" db="EMBL/GenBank/DDBJ databases">
        <title>novel species isolated from the respiratory tract of Marmot.</title>
        <authorList>
            <person name="Zhang G."/>
        </authorList>
    </citation>
    <scope>NUCLEOTIDE SEQUENCE [LARGE SCALE GENOMIC DNA]</scope>
    <source>
        <strain evidence="3">686</strain>
    </source>
</reference>
<evidence type="ECO:0000313" key="2">
    <source>
        <dbReference type="EMBL" id="QMT02211.1"/>
    </source>
</evidence>
<dbReference type="PANTHER" id="PTHR34853:SF1">
    <property type="entry name" value="LIPASE 5"/>
    <property type="match status" value="1"/>
</dbReference>
<dbReference type="InterPro" id="IPR005152">
    <property type="entry name" value="Lipase_secreted"/>
</dbReference>
<dbReference type="Pfam" id="PF03583">
    <property type="entry name" value="LIP"/>
    <property type="match status" value="1"/>
</dbReference>
<evidence type="ECO:0000256" key="1">
    <source>
        <dbReference type="SAM" id="SignalP"/>
    </source>
</evidence>
<name>A0A7D7R0S6_9ACTN</name>
<dbReference type="KEGG" id="gji:H1R19_03270"/>
<sequence>MPTRGVMRRSMLRAAMIAGVVVATVMSTTGIDPTGSVGVGTARAEPPNLAEVPSQLPKDLDAVIPPPPIKKLQRIPERSRIAGATHELQELREAIMPSPSGDRFFDHWPAGLAKRTPGEVLTTRRVTGTAQQLVFVPLRSARQVKFRTVDATGGPMFGTATLLLPRKAWTGPGARPILINNSPIVALGTKCTTGFTYAHGFTNNTNETDLIPPMTQLALDRGYAVIVPDHTGPRMAYAEPYVGAHVILDAVRAAARLDPTELARGPIAMVGYSGGAIATHGAAKLAGSYAPDIADRFVGAAVGGVPANFRAIAGAMNANLASGVFHSAILGVARERPEVLGMANHLAGWLATSELRNMCTDDMGNVGISHLPTQVLSNDPDPFHSPVADRLFEVTSMHDLAATMPLLIYQGHYEWWVPASQARALFHQQCELGATAIYREYPTEHVSGAFAGFPDTATWLDNRLRGIPARDECRR</sequence>
<dbReference type="EMBL" id="CP059491">
    <property type="protein sequence ID" value="QMT02211.1"/>
    <property type="molecule type" value="Genomic_DNA"/>
</dbReference>
<protein>
    <submittedName>
        <fullName evidence="2">Lipase</fullName>
    </submittedName>
</protein>
<dbReference type="Gene3D" id="1.10.260.130">
    <property type="match status" value="1"/>
</dbReference>
<dbReference type="AlphaFoldDB" id="A0A7D7R0S6"/>
<dbReference type="InterPro" id="IPR029058">
    <property type="entry name" value="AB_hydrolase_fold"/>
</dbReference>
<accession>A0A7D7R0S6</accession>
<proteinExistence type="predicted"/>
<gene>
    <name evidence="2" type="ORF">H1R19_03270</name>
</gene>
<keyword evidence="3" id="KW-1185">Reference proteome</keyword>
<dbReference type="RefSeq" id="WP_188329402.1">
    <property type="nucleotide sequence ID" value="NZ_CP059491.1"/>
</dbReference>
<dbReference type="SUPFAM" id="SSF53474">
    <property type="entry name" value="alpha/beta-Hydrolases"/>
    <property type="match status" value="1"/>
</dbReference>
<feature type="chain" id="PRO_5028257545" evidence="1">
    <location>
        <begin position="24"/>
        <end position="475"/>
    </location>
</feature>
<dbReference type="Proteomes" id="UP000515663">
    <property type="component" value="Chromosome"/>
</dbReference>
<dbReference type="GO" id="GO:0004806">
    <property type="term" value="F:triacylglycerol lipase activity"/>
    <property type="evidence" value="ECO:0007669"/>
    <property type="project" value="InterPro"/>
</dbReference>
<keyword evidence="1" id="KW-0732">Signal</keyword>
<evidence type="ECO:0000313" key="3">
    <source>
        <dbReference type="Proteomes" id="UP000515663"/>
    </source>
</evidence>
<dbReference type="Gene3D" id="3.40.50.1820">
    <property type="entry name" value="alpha/beta hydrolase"/>
    <property type="match status" value="1"/>
</dbReference>
<dbReference type="GO" id="GO:0016042">
    <property type="term" value="P:lipid catabolic process"/>
    <property type="evidence" value="ECO:0007669"/>
    <property type="project" value="InterPro"/>
</dbReference>
<dbReference type="PANTHER" id="PTHR34853">
    <property type="match status" value="1"/>
</dbReference>
<feature type="signal peptide" evidence="1">
    <location>
        <begin position="1"/>
        <end position="23"/>
    </location>
</feature>
<organism evidence="2 3">
    <name type="scientific">Gordonia jinghuaiqii</name>
    <dbReference type="NCBI Taxonomy" id="2758710"/>
    <lineage>
        <taxon>Bacteria</taxon>
        <taxon>Bacillati</taxon>
        <taxon>Actinomycetota</taxon>
        <taxon>Actinomycetes</taxon>
        <taxon>Mycobacteriales</taxon>
        <taxon>Gordoniaceae</taxon>
        <taxon>Gordonia</taxon>
    </lineage>
</organism>